<evidence type="ECO:0000259" key="5">
    <source>
        <dbReference type="SMART" id="SM00829"/>
    </source>
</evidence>
<dbReference type="PANTHER" id="PTHR43401">
    <property type="entry name" value="L-THREONINE 3-DEHYDROGENASE"/>
    <property type="match status" value="1"/>
</dbReference>
<dbReference type="InterPro" id="IPR036291">
    <property type="entry name" value="NAD(P)-bd_dom_sf"/>
</dbReference>
<evidence type="ECO:0000256" key="1">
    <source>
        <dbReference type="ARBA" id="ARBA00022723"/>
    </source>
</evidence>
<dbReference type="InterPro" id="IPR050129">
    <property type="entry name" value="Zn_alcohol_dh"/>
</dbReference>
<dbReference type="PANTHER" id="PTHR43401:SF2">
    <property type="entry name" value="L-THREONINE 3-DEHYDROGENASE"/>
    <property type="match status" value="1"/>
</dbReference>
<dbReference type="InterPro" id="IPR002328">
    <property type="entry name" value="ADH_Zn_CS"/>
</dbReference>
<keyword evidence="2 4" id="KW-0862">Zinc</keyword>
<dbReference type="GO" id="GO:0016616">
    <property type="term" value="F:oxidoreductase activity, acting on the CH-OH group of donors, NAD or NADP as acceptor"/>
    <property type="evidence" value="ECO:0007669"/>
    <property type="project" value="UniProtKB-ARBA"/>
</dbReference>
<proteinExistence type="inferred from homology"/>
<evidence type="ECO:0000256" key="3">
    <source>
        <dbReference type="ARBA" id="ARBA00023002"/>
    </source>
</evidence>
<gene>
    <name evidence="6" type="ORF">SAMN05421819_0678</name>
</gene>
<dbReference type="Pfam" id="PF08240">
    <property type="entry name" value="ADH_N"/>
    <property type="match status" value="1"/>
</dbReference>
<dbReference type="SUPFAM" id="SSF51735">
    <property type="entry name" value="NAD(P)-binding Rossmann-fold domains"/>
    <property type="match status" value="1"/>
</dbReference>
<dbReference type="Proteomes" id="UP000236728">
    <property type="component" value="Unassembled WGS sequence"/>
</dbReference>
<accession>A0A1H5TN74</accession>
<dbReference type="Gene3D" id="3.90.180.10">
    <property type="entry name" value="Medium-chain alcohol dehydrogenases, catalytic domain"/>
    <property type="match status" value="1"/>
</dbReference>
<sequence length="371" mass="39767">MLPTTMRAAVLRGKEDLRVEDVPVPRAGAGELVLRVDAALTCGTDLKVFRRGYHAKMLTANRLFGHEVAGTVVEVGEGATRFAVGDRVLPLNSAPCDACFFCRNGQQNLCDDLLFNNGAYAEFISIPARIVEKNTHRIPDTMPFEHAALTEPLACVVRGLEQTEARAGQTMIVLGAGPIGLLFIHAAAIEGLHVIAIVKRRDQVETATRFGAAHVVRLADVDDPVQAARSFTPEARGADIVIEAVATPEAWEMALHLARKGGAVNLFGGPPAGTTAAFDTNLIHYSDLNIKASFHHTPATAQRAFEMLASGRFDCEAFLTGTASLEDVPEVFHNMLTRPPEGTAPEIKTVIHPAHAPRPIASEHSLVGETA</sequence>
<keyword evidence="7" id="KW-1185">Reference proteome</keyword>
<comment type="cofactor">
    <cofactor evidence="4">
        <name>Zn(2+)</name>
        <dbReference type="ChEBI" id="CHEBI:29105"/>
    </cofactor>
</comment>
<dbReference type="GO" id="GO:0008270">
    <property type="term" value="F:zinc ion binding"/>
    <property type="evidence" value="ECO:0007669"/>
    <property type="project" value="InterPro"/>
</dbReference>
<dbReference type="InterPro" id="IPR020843">
    <property type="entry name" value="ER"/>
</dbReference>
<evidence type="ECO:0000313" key="6">
    <source>
        <dbReference type="EMBL" id="SEF64255.1"/>
    </source>
</evidence>
<name>A0A1H5TN74_9BACT</name>
<dbReference type="InterPro" id="IPR013154">
    <property type="entry name" value="ADH-like_N"/>
</dbReference>
<dbReference type="EMBL" id="FNVA01000001">
    <property type="protein sequence ID" value="SEF64255.1"/>
    <property type="molecule type" value="Genomic_DNA"/>
</dbReference>
<dbReference type="PROSITE" id="PS00059">
    <property type="entry name" value="ADH_ZINC"/>
    <property type="match status" value="1"/>
</dbReference>
<keyword evidence="3" id="KW-0560">Oxidoreductase</keyword>
<comment type="similarity">
    <text evidence="4">Belongs to the zinc-containing alcohol dehydrogenase family.</text>
</comment>
<dbReference type="SUPFAM" id="SSF50129">
    <property type="entry name" value="GroES-like"/>
    <property type="match status" value="1"/>
</dbReference>
<protein>
    <submittedName>
        <fullName evidence="6">L-iditol 2-dehydrogenase</fullName>
    </submittedName>
</protein>
<organism evidence="6 7">
    <name type="scientific">Bryocella elongata</name>
    <dbReference type="NCBI Taxonomy" id="863522"/>
    <lineage>
        <taxon>Bacteria</taxon>
        <taxon>Pseudomonadati</taxon>
        <taxon>Acidobacteriota</taxon>
        <taxon>Terriglobia</taxon>
        <taxon>Terriglobales</taxon>
        <taxon>Acidobacteriaceae</taxon>
        <taxon>Bryocella</taxon>
    </lineage>
</organism>
<evidence type="ECO:0000256" key="2">
    <source>
        <dbReference type="ARBA" id="ARBA00022833"/>
    </source>
</evidence>
<keyword evidence="1 4" id="KW-0479">Metal-binding</keyword>
<reference evidence="6 7" key="1">
    <citation type="submission" date="2016-10" db="EMBL/GenBank/DDBJ databases">
        <authorList>
            <person name="de Groot N.N."/>
        </authorList>
    </citation>
    <scope>NUCLEOTIDE SEQUENCE [LARGE SCALE GENOMIC DNA]</scope>
    <source>
        <strain evidence="6 7">DSM 22489</strain>
    </source>
</reference>
<dbReference type="SMART" id="SM00829">
    <property type="entry name" value="PKS_ER"/>
    <property type="match status" value="1"/>
</dbReference>
<evidence type="ECO:0000313" key="7">
    <source>
        <dbReference type="Proteomes" id="UP000236728"/>
    </source>
</evidence>
<dbReference type="Pfam" id="PF00107">
    <property type="entry name" value="ADH_zinc_N"/>
    <property type="match status" value="1"/>
</dbReference>
<dbReference type="InterPro" id="IPR011032">
    <property type="entry name" value="GroES-like_sf"/>
</dbReference>
<feature type="domain" description="Enoyl reductase (ER)" evidence="5">
    <location>
        <begin position="13"/>
        <end position="313"/>
    </location>
</feature>
<dbReference type="AlphaFoldDB" id="A0A1H5TN74"/>
<dbReference type="InterPro" id="IPR013149">
    <property type="entry name" value="ADH-like_C"/>
</dbReference>
<dbReference type="Gene3D" id="3.40.50.720">
    <property type="entry name" value="NAD(P)-binding Rossmann-like Domain"/>
    <property type="match status" value="1"/>
</dbReference>
<evidence type="ECO:0000256" key="4">
    <source>
        <dbReference type="RuleBase" id="RU361277"/>
    </source>
</evidence>